<dbReference type="InterPro" id="IPR027417">
    <property type="entry name" value="P-loop_NTPase"/>
</dbReference>
<evidence type="ECO:0000256" key="2">
    <source>
        <dbReference type="ARBA" id="ARBA00022723"/>
    </source>
</evidence>
<dbReference type="NCBIfam" id="TIGR01656">
    <property type="entry name" value="Histidinol-ppas"/>
    <property type="match status" value="1"/>
</dbReference>
<dbReference type="GO" id="GO:0016791">
    <property type="term" value="F:phosphatase activity"/>
    <property type="evidence" value="ECO:0007669"/>
    <property type="project" value="InterPro"/>
</dbReference>
<dbReference type="Gene3D" id="3.40.50.300">
    <property type="entry name" value="P-loop containing nucleotide triphosphate hydrolases"/>
    <property type="match status" value="1"/>
</dbReference>
<dbReference type="EMBL" id="FNLL01000002">
    <property type="protein sequence ID" value="SDT85597.1"/>
    <property type="molecule type" value="Genomic_DNA"/>
</dbReference>
<dbReference type="RefSeq" id="WP_092230188.1">
    <property type="nucleotide sequence ID" value="NZ_FNLL01000002.1"/>
</dbReference>
<dbReference type="SUPFAM" id="SSF53448">
    <property type="entry name" value="Nucleotide-diphospho-sugar transferases"/>
    <property type="match status" value="1"/>
</dbReference>
<evidence type="ECO:0000256" key="1">
    <source>
        <dbReference type="ARBA" id="ARBA00022490"/>
    </source>
</evidence>
<dbReference type="InterPro" id="IPR036412">
    <property type="entry name" value="HAD-like_sf"/>
</dbReference>
<dbReference type="SUPFAM" id="SSF52540">
    <property type="entry name" value="P-loop containing nucleoside triphosphate hydrolases"/>
    <property type="match status" value="1"/>
</dbReference>
<dbReference type="InterPro" id="IPR050486">
    <property type="entry name" value="Mannose-1P_guanyltransferase"/>
</dbReference>
<dbReference type="Gene3D" id="3.90.550.10">
    <property type="entry name" value="Spore Coat Polysaccharide Biosynthesis Protein SpsA, Chain A"/>
    <property type="match status" value="1"/>
</dbReference>
<keyword evidence="6" id="KW-1185">Reference proteome</keyword>
<dbReference type="InterPro" id="IPR006549">
    <property type="entry name" value="HAD-SF_hydro_IIIA"/>
</dbReference>
<evidence type="ECO:0000256" key="3">
    <source>
        <dbReference type="ARBA" id="ARBA00022801"/>
    </source>
</evidence>
<keyword evidence="2" id="KW-0479">Metal-binding</keyword>
<organism evidence="5 6">
    <name type="scientific">Desulfobacula phenolica</name>
    <dbReference type="NCBI Taxonomy" id="90732"/>
    <lineage>
        <taxon>Bacteria</taxon>
        <taxon>Pseudomonadati</taxon>
        <taxon>Thermodesulfobacteriota</taxon>
        <taxon>Desulfobacteria</taxon>
        <taxon>Desulfobacterales</taxon>
        <taxon>Desulfobacteraceae</taxon>
        <taxon>Desulfobacula</taxon>
    </lineage>
</organism>
<dbReference type="PANTHER" id="PTHR22572">
    <property type="entry name" value="SUGAR-1-PHOSPHATE GUANYL TRANSFERASE"/>
    <property type="match status" value="1"/>
</dbReference>
<keyword evidence="3" id="KW-0378">Hydrolase</keyword>
<dbReference type="SUPFAM" id="SSF56784">
    <property type="entry name" value="HAD-like"/>
    <property type="match status" value="1"/>
</dbReference>
<dbReference type="InterPro" id="IPR029044">
    <property type="entry name" value="Nucleotide-diphossugar_trans"/>
</dbReference>
<dbReference type="InterPro" id="IPR023214">
    <property type="entry name" value="HAD_sf"/>
</dbReference>
<dbReference type="NCBIfam" id="TIGR01662">
    <property type="entry name" value="HAD-SF-IIIA"/>
    <property type="match status" value="1"/>
</dbReference>
<protein>
    <submittedName>
        <fullName evidence="5">D,D-heptose 1,7-bisphosphate phosphatase</fullName>
    </submittedName>
</protein>
<gene>
    <name evidence="5" type="ORF">SAMN04487931_10256</name>
</gene>
<proteinExistence type="predicted"/>
<dbReference type="Proteomes" id="UP000199608">
    <property type="component" value="Unassembled WGS sequence"/>
</dbReference>
<accession>A0A1H2DRT1</accession>
<dbReference type="GO" id="GO:0046872">
    <property type="term" value="F:metal ion binding"/>
    <property type="evidence" value="ECO:0007669"/>
    <property type="project" value="UniProtKB-KW"/>
</dbReference>
<name>A0A1H2DRT1_9BACT</name>
<dbReference type="InterPro" id="IPR005835">
    <property type="entry name" value="NTP_transferase_dom"/>
</dbReference>
<dbReference type="Pfam" id="PF00483">
    <property type="entry name" value="NTP_transferase"/>
    <property type="match status" value="1"/>
</dbReference>
<keyword evidence="1" id="KW-0963">Cytoplasm</keyword>
<dbReference type="AlphaFoldDB" id="A0A1H2DRT1"/>
<sequence>MDAVLLAGGKGTRLGPLTTDLPKPMIPIGGMPVLEHHIRLLAQYGITDIFVLTGYLGHRIEAYFGNGNRLGCRINYIQESIPLGTGGALKQLENRIDEDFLLIFGDVFFDIKLDDFISFHKLSKGVASFIVHPSDHPYDSDLVAINEDKQIISFLLKPHKVESFGNLGNAGVYMLAPKVFQYIKASSMSDLMKDIFPAMLDKSEKMYAYRTAEYLKDMGTVDRLERVKKDYSSGKTEKLSKKNKRPAVFIDRDGTLIKDVHLLHRTDQLELYDFSASALGKVNQSDYLSILVTNQSVVARNLCTISGLKNIHDRMETLLGEKGVYLDDIMFCPHHPDKGYIEENHQYKRKCTCRKPEIGMIQQAQALYNIDLEKSWLIGDSSTDVQTGYNAGIKTILVRTGKGGLDGKCFQPPDYFFSDLNEAADFILKGKQVLENTILQILKGLRFDDKMKIILVGGLARSGKTTFIKCLQNRLQIQGIDSRLFSIDNWLVGADQRNDSMGVKDRYPYNQIEKDIFLFIQGKLIIGKKYDPYSRETSRSGSIQYKNEKCLLIEGVPALDIKGLRDIAHLKIYYCIDEKERKNRFYSFYRWKGFTEAEIDCLYKKRMKDELPTIKKTRKYADIQIINNSIKLSREL</sequence>
<dbReference type="CDD" id="cd07503">
    <property type="entry name" value="HAD_HisB-N"/>
    <property type="match status" value="1"/>
</dbReference>
<dbReference type="InterPro" id="IPR006543">
    <property type="entry name" value="Histidinol-phos"/>
</dbReference>
<feature type="domain" description="Nucleotidyl transferase" evidence="4">
    <location>
        <begin position="3"/>
        <end position="232"/>
    </location>
</feature>
<evidence type="ECO:0000259" key="4">
    <source>
        <dbReference type="Pfam" id="PF00483"/>
    </source>
</evidence>
<dbReference type="Pfam" id="PF13242">
    <property type="entry name" value="Hydrolase_like"/>
    <property type="match status" value="1"/>
</dbReference>
<dbReference type="CDD" id="cd04181">
    <property type="entry name" value="NTP_transferase"/>
    <property type="match status" value="1"/>
</dbReference>
<dbReference type="Gene3D" id="3.40.50.1000">
    <property type="entry name" value="HAD superfamily/HAD-like"/>
    <property type="match status" value="1"/>
</dbReference>
<evidence type="ECO:0000313" key="5">
    <source>
        <dbReference type="EMBL" id="SDT85597.1"/>
    </source>
</evidence>
<evidence type="ECO:0000313" key="6">
    <source>
        <dbReference type="Proteomes" id="UP000199608"/>
    </source>
</evidence>
<reference evidence="6" key="1">
    <citation type="submission" date="2016-10" db="EMBL/GenBank/DDBJ databases">
        <authorList>
            <person name="Varghese N."/>
            <person name="Submissions S."/>
        </authorList>
    </citation>
    <scope>NUCLEOTIDE SEQUENCE [LARGE SCALE GENOMIC DNA]</scope>
    <source>
        <strain evidence="6">DSM 3384</strain>
    </source>
</reference>